<accession>A0AA90R4C4</accession>
<dbReference type="EMBL" id="JAVGVR010000001">
    <property type="protein sequence ID" value="MDQ6600128.1"/>
    <property type="molecule type" value="Genomic_DNA"/>
</dbReference>
<evidence type="ECO:0000313" key="2">
    <source>
        <dbReference type="Proteomes" id="UP001178888"/>
    </source>
</evidence>
<proteinExistence type="predicted"/>
<dbReference type="InterPro" id="IPR058930">
    <property type="entry name" value="YwzD"/>
</dbReference>
<dbReference type="Pfam" id="PF26162">
    <property type="entry name" value="YwzD"/>
    <property type="match status" value="1"/>
</dbReference>
<sequence length="52" mass="6041">MIISQKLTQQKLLEILVAAYEMGQEVESVDLKEFVEEIKDKVLMVIYPSKNK</sequence>
<organism evidence="1 2">
    <name type="scientific">Bacillus salipaludis</name>
    <dbReference type="NCBI Taxonomy" id="2547811"/>
    <lineage>
        <taxon>Bacteria</taxon>
        <taxon>Bacillati</taxon>
        <taxon>Bacillota</taxon>
        <taxon>Bacilli</taxon>
        <taxon>Bacillales</taxon>
        <taxon>Bacillaceae</taxon>
        <taxon>Bacillus</taxon>
    </lineage>
</organism>
<dbReference type="RefSeq" id="WP_308913984.1">
    <property type="nucleotide sequence ID" value="NZ_JAVGVR010000001.1"/>
</dbReference>
<comment type="caution">
    <text evidence="1">The sequence shown here is derived from an EMBL/GenBank/DDBJ whole genome shotgun (WGS) entry which is preliminary data.</text>
</comment>
<gene>
    <name evidence="1" type="ORF">RCG21_28045</name>
</gene>
<evidence type="ECO:0000313" key="1">
    <source>
        <dbReference type="EMBL" id="MDQ6600128.1"/>
    </source>
</evidence>
<reference evidence="1" key="1">
    <citation type="submission" date="2023-08" db="EMBL/GenBank/DDBJ databases">
        <title>Nitrogen cycling bacteria in agricultural field soils.</title>
        <authorList>
            <person name="Jang J."/>
        </authorList>
    </citation>
    <scope>NUCLEOTIDE SEQUENCE</scope>
    <source>
        <strain evidence="1">PS3-36</strain>
    </source>
</reference>
<protein>
    <submittedName>
        <fullName evidence="1">Uncharacterized protein</fullName>
    </submittedName>
</protein>
<dbReference type="AlphaFoldDB" id="A0AA90R4C4"/>
<name>A0AA90R4C4_9BACI</name>
<keyword evidence="2" id="KW-1185">Reference proteome</keyword>
<dbReference type="Proteomes" id="UP001178888">
    <property type="component" value="Unassembled WGS sequence"/>
</dbReference>